<accession>A0A4Y7QJJ9</accession>
<feature type="compositionally biased region" description="Basic and acidic residues" evidence="1">
    <location>
        <begin position="563"/>
        <end position="574"/>
    </location>
</feature>
<evidence type="ECO:0008006" key="5">
    <source>
        <dbReference type="Google" id="ProtNLM"/>
    </source>
</evidence>
<feature type="compositionally biased region" description="Polar residues" evidence="1">
    <location>
        <begin position="1"/>
        <end position="13"/>
    </location>
</feature>
<dbReference type="VEuPathDB" id="FungiDB:BD410DRAFT_835114"/>
<keyword evidence="2" id="KW-0472">Membrane</keyword>
<feature type="compositionally biased region" description="Basic and acidic residues" evidence="1">
    <location>
        <begin position="104"/>
        <end position="115"/>
    </location>
</feature>
<keyword evidence="2" id="KW-1133">Transmembrane helix</keyword>
<keyword evidence="4" id="KW-1185">Reference proteome</keyword>
<proteinExistence type="predicted"/>
<dbReference type="OrthoDB" id="3350156at2759"/>
<dbReference type="Proteomes" id="UP000294933">
    <property type="component" value="Unassembled WGS sequence"/>
</dbReference>
<evidence type="ECO:0000313" key="4">
    <source>
        <dbReference type="Proteomes" id="UP000294933"/>
    </source>
</evidence>
<dbReference type="AlphaFoldDB" id="A0A4Y7QJJ9"/>
<evidence type="ECO:0000256" key="2">
    <source>
        <dbReference type="SAM" id="Phobius"/>
    </source>
</evidence>
<reference evidence="3 4" key="1">
    <citation type="submission" date="2018-06" db="EMBL/GenBank/DDBJ databases">
        <title>A transcriptomic atlas of mushroom development highlights an independent origin of complex multicellularity.</title>
        <authorList>
            <consortium name="DOE Joint Genome Institute"/>
            <person name="Krizsan K."/>
            <person name="Almasi E."/>
            <person name="Merenyi Z."/>
            <person name="Sahu N."/>
            <person name="Viragh M."/>
            <person name="Koszo T."/>
            <person name="Mondo S."/>
            <person name="Kiss B."/>
            <person name="Balint B."/>
            <person name="Kues U."/>
            <person name="Barry K."/>
            <person name="Hegedus J.C."/>
            <person name="Henrissat B."/>
            <person name="Johnson J."/>
            <person name="Lipzen A."/>
            <person name="Ohm R."/>
            <person name="Nagy I."/>
            <person name="Pangilinan J."/>
            <person name="Yan J."/>
            <person name="Xiong Y."/>
            <person name="Grigoriev I.V."/>
            <person name="Hibbett D.S."/>
            <person name="Nagy L.G."/>
        </authorList>
    </citation>
    <scope>NUCLEOTIDE SEQUENCE [LARGE SCALE GENOMIC DNA]</scope>
    <source>
        <strain evidence="3 4">SZMC22713</strain>
    </source>
</reference>
<evidence type="ECO:0000313" key="3">
    <source>
        <dbReference type="EMBL" id="TDL27823.1"/>
    </source>
</evidence>
<name>A0A4Y7QJJ9_9AGAM</name>
<feature type="compositionally biased region" description="Low complexity" evidence="1">
    <location>
        <begin position="51"/>
        <end position="76"/>
    </location>
</feature>
<dbReference type="InterPro" id="IPR027417">
    <property type="entry name" value="P-loop_NTPase"/>
</dbReference>
<feature type="region of interest" description="Disordered" evidence="1">
    <location>
        <begin position="541"/>
        <end position="574"/>
    </location>
</feature>
<feature type="region of interest" description="Disordered" evidence="1">
    <location>
        <begin position="1"/>
        <end position="120"/>
    </location>
</feature>
<feature type="transmembrane region" description="Helical" evidence="2">
    <location>
        <begin position="513"/>
        <end position="535"/>
    </location>
</feature>
<feature type="transmembrane region" description="Helical" evidence="2">
    <location>
        <begin position="582"/>
        <end position="602"/>
    </location>
</feature>
<evidence type="ECO:0000256" key="1">
    <source>
        <dbReference type="SAM" id="MobiDB-lite"/>
    </source>
</evidence>
<organism evidence="3 4">
    <name type="scientific">Rickenella mellea</name>
    <dbReference type="NCBI Taxonomy" id="50990"/>
    <lineage>
        <taxon>Eukaryota</taxon>
        <taxon>Fungi</taxon>
        <taxon>Dikarya</taxon>
        <taxon>Basidiomycota</taxon>
        <taxon>Agaricomycotina</taxon>
        <taxon>Agaricomycetes</taxon>
        <taxon>Hymenochaetales</taxon>
        <taxon>Rickenellaceae</taxon>
        <taxon>Rickenella</taxon>
    </lineage>
</organism>
<feature type="compositionally biased region" description="Low complexity" evidence="1">
    <location>
        <begin position="366"/>
        <end position="386"/>
    </location>
</feature>
<dbReference type="Gene3D" id="3.40.50.300">
    <property type="entry name" value="P-loop containing nucleotide triphosphate hydrolases"/>
    <property type="match status" value="1"/>
</dbReference>
<feature type="compositionally biased region" description="Basic residues" evidence="1">
    <location>
        <begin position="541"/>
        <end position="551"/>
    </location>
</feature>
<feature type="region of interest" description="Disordered" evidence="1">
    <location>
        <begin position="340"/>
        <end position="401"/>
    </location>
</feature>
<feature type="compositionally biased region" description="Pro residues" evidence="1">
    <location>
        <begin position="349"/>
        <end position="358"/>
    </location>
</feature>
<gene>
    <name evidence="3" type="ORF">BD410DRAFT_835114</name>
</gene>
<keyword evidence="2" id="KW-0812">Transmembrane</keyword>
<sequence>MSFSPSTSAQTIRHNTHSTHTHPLTPHTHPSPPSSPLSNAQQAPLSPPDSPSDSLSSFPSGSVSSSFFFSSNAASPQPHWHHRRSNRSRPISDYDYSDEPSDPENEHGHDRRRDPAGNLSLSLNLNMSSAAEGLIIPSLTLPPALQQPTPYGQTMGDVRLLVLGPKHVGKTAIANYLVDGNVDVVDVDPWDEEDGCKVLRASTDWLEGADDHDDHEEMHGHEYERFEGSRNFTLLELPGFDDSDSINDIITPVLALIHKSYHDLNDLLNTTTSPSTYSSKSQPSSQPSLTALHTLLASSSTNSLPTALLFIASTPPTKKEVEIVERLAVHVPVISLPPISRSSASSSSPPAPAPPSPPSTAKLTFSSSSNPNPNANSNSNPIGNSNGTQPQRGAQTPFAPPLSSFRPTSAFALRTGLFRSPKTLKALRREGADRFVRWVEVAGAVALAAKGEGKETGYDMRDQESGGMHWSKAEWESTLSQDVARAFKSAPHSTFDYTSTSTCHAIPLALDPLHIPSLLALSVSSLLVAPLRGLLLTSRPHAKGSSYHRHRTESESDSNAGDSKVEGKTGVREGKGQGRWRWRVLIMGVGVFCAGVGIGYVLSGSA</sequence>
<protein>
    <recommendedName>
        <fullName evidence="5">Septin-type G domain-containing protein</fullName>
    </recommendedName>
</protein>
<dbReference type="EMBL" id="ML170158">
    <property type="protein sequence ID" value="TDL27823.1"/>
    <property type="molecule type" value="Genomic_DNA"/>
</dbReference>